<proteinExistence type="predicted"/>
<dbReference type="WBParaSite" id="PEQ_0000182801-mRNA-1">
    <property type="protein sequence ID" value="PEQ_0000182801-mRNA-1"/>
    <property type="gene ID" value="PEQ_0000182801"/>
</dbReference>
<organism evidence="1 2">
    <name type="scientific">Parascaris equorum</name>
    <name type="common">Equine roundworm</name>
    <dbReference type="NCBI Taxonomy" id="6256"/>
    <lineage>
        <taxon>Eukaryota</taxon>
        <taxon>Metazoa</taxon>
        <taxon>Ecdysozoa</taxon>
        <taxon>Nematoda</taxon>
        <taxon>Chromadorea</taxon>
        <taxon>Rhabditida</taxon>
        <taxon>Spirurina</taxon>
        <taxon>Ascaridomorpha</taxon>
        <taxon>Ascaridoidea</taxon>
        <taxon>Ascarididae</taxon>
        <taxon>Parascaris</taxon>
    </lineage>
</organism>
<keyword evidence="1" id="KW-1185">Reference proteome</keyword>
<protein>
    <submittedName>
        <fullName evidence="2">Uncharacterized protein</fullName>
    </submittedName>
</protein>
<dbReference type="AlphaFoldDB" id="A0A914R6D8"/>
<name>A0A914R6D8_PAREQ</name>
<dbReference type="Proteomes" id="UP000887564">
    <property type="component" value="Unplaced"/>
</dbReference>
<evidence type="ECO:0000313" key="1">
    <source>
        <dbReference type="Proteomes" id="UP000887564"/>
    </source>
</evidence>
<accession>A0A914R6D8</accession>
<reference evidence="2" key="1">
    <citation type="submission" date="2022-11" db="UniProtKB">
        <authorList>
            <consortium name="WormBaseParasite"/>
        </authorList>
    </citation>
    <scope>IDENTIFICATION</scope>
</reference>
<sequence>MYQIHLLQKLSSDEQKELGQMLKVCTTEMTFTRGLPFAAAVIGSLYFARKRLPPFFVIQVFRVLQMWISISNVCSSDEKK</sequence>
<evidence type="ECO:0000313" key="2">
    <source>
        <dbReference type="WBParaSite" id="PEQ_0000182801-mRNA-1"/>
    </source>
</evidence>